<reference evidence="1 2" key="1">
    <citation type="submission" date="2024-01" db="EMBL/GenBank/DDBJ databases">
        <title>The complete chloroplast genome sequence of Lithospermum erythrorhizon: insights into the phylogenetic relationship among Boraginaceae species and the maternal lineages of purple gromwells.</title>
        <authorList>
            <person name="Okada T."/>
            <person name="Watanabe K."/>
        </authorList>
    </citation>
    <scope>NUCLEOTIDE SEQUENCE [LARGE SCALE GENOMIC DNA]</scope>
</reference>
<comment type="caution">
    <text evidence="1">The sequence shown here is derived from an EMBL/GenBank/DDBJ whole genome shotgun (WGS) entry which is preliminary data.</text>
</comment>
<proteinExistence type="predicted"/>
<gene>
    <name evidence="1" type="ORF">LIER_35203</name>
</gene>
<accession>A0AAV3NLK5</accession>
<organism evidence="1 2">
    <name type="scientific">Lithospermum erythrorhizon</name>
    <name type="common">Purple gromwell</name>
    <name type="synonym">Lithospermum officinale var. erythrorhizon</name>
    <dbReference type="NCBI Taxonomy" id="34254"/>
    <lineage>
        <taxon>Eukaryota</taxon>
        <taxon>Viridiplantae</taxon>
        <taxon>Streptophyta</taxon>
        <taxon>Embryophyta</taxon>
        <taxon>Tracheophyta</taxon>
        <taxon>Spermatophyta</taxon>
        <taxon>Magnoliopsida</taxon>
        <taxon>eudicotyledons</taxon>
        <taxon>Gunneridae</taxon>
        <taxon>Pentapetalae</taxon>
        <taxon>asterids</taxon>
        <taxon>lamiids</taxon>
        <taxon>Boraginales</taxon>
        <taxon>Boraginaceae</taxon>
        <taxon>Boraginoideae</taxon>
        <taxon>Lithospermeae</taxon>
        <taxon>Lithospermum</taxon>
    </lineage>
</organism>
<sequence length="95" mass="9973">MSYARCLVDVDVSKPPESVNLSTVNGSLSEAAGSEDMVISLSKNGKGLKGVGKGKTIISQILVVSPNSFDALNVMGGGGLVAFMMRMLYMSKWVT</sequence>
<evidence type="ECO:0000313" key="1">
    <source>
        <dbReference type="EMBL" id="GAA0140205.1"/>
    </source>
</evidence>
<dbReference type="EMBL" id="BAABME010015251">
    <property type="protein sequence ID" value="GAA0140205.1"/>
    <property type="molecule type" value="Genomic_DNA"/>
</dbReference>
<evidence type="ECO:0000313" key="2">
    <source>
        <dbReference type="Proteomes" id="UP001454036"/>
    </source>
</evidence>
<dbReference type="Proteomes" id="UP001454036">
    <property type="component" value="Unassembled WGS sequence"/>
</dbReference>
<protein>
    <submittedName>
        <fullName evidence="1">Uncharacterized protein</fullName>
    </submittedName>
</protein>
<name>A0AAV3NLK5_LITER</name>
<dbReference type="AlphaFoldDB" id="A0AAV3NLK5"/>
<keyword evidence="2" id="KW-1185">Reference proteome</keyword>